<feature type="chain" id="PRO_5047063326" evidence="1">
    <location>
        <begin position="20"/>
        <end position="175"/>
    </location>
</feature>
<dbReference type="EMBL" id="JAZHYN010000017">
    <property type="protein sequence ID" value="MEF3366439.1"/>
    <property type="molecule type" value="Genomic_DNA"/>
</dbReference>
<dbReference type="Pfam" id="PF10604">
    <property type="entry name" value="Polyketide_cyc2"/>
    <property type="match status" value="1"/>
</dbReference>
<keyword evidence="3" id="KW-1185">Reference proteome</keyword>
<name>A0ABU7XGB9_9HYPH</name>
<gene>
    <name evidence="2" type="ORF">V3H18_07820</name>
</gene>
<dbReference type="Gene3D" id="3.30.530.20">
    <property type="match status" value="1"/>
</dbReference>
<dbReference type="InterPro" id="IPR023393">
    <property type="entry name" value="START-like_dom_sf"/>
</dbReference>
<proteinExistence type="predicted"/>
<dbReference type="PANTHER" id="PTHR39332">
    <property type="entry name" value="BLL4707 PROTEIN"/>
    <property type="match status" value="1"/>
</dbReference>
<comment type="caution">
    <text evidence="2">The sequence shown here is derived from an EMBL/GenBank/DDBJ whole genome shotgun (WGS) entry which is preliminary data.</text>
</comment>
<evidence type="ECO:0000256" key="1">
    <source>
        <dbReference type="SAM" id="SignalP"/>
    </source>
</evidence>
<reference evidence="2 3" key="1">
    <citation type="submission" date="2024-02" db="EMBL/GenBank/DDBJ databases">
        <authorList>
            <person name="Grouzdev D."/>
        </authorList>
    </citation>
    <scope>NUCLEOTIDE SEQUENCE [LARGE SCALE GENOMIC DNA]</scope>
    <source>
        <strain evidence="2 3">9N</strain>
    </source>
</reference>
<dbReference type="PANTHER" id="PTHR39332:SF7">
    <property type="entry name" value="SRPBCC FAMILY PROTEIN"/>
    <property type="match status" value="1"/>
</dbReference>
<accession>A0ABU7XGB9</accession>
<evidence type="ECO:0000313" key="2">
    <source>
        <dbReference type="EMBL" id="MEF3366439.1"/>
    </source>
</evidence>
<keyword evidence="1" id="KW-0732">Signal</keyword>
<feature type="signal peptide" evidence="1">
    <location>
        <begin position="1"/>
        <end position="19"/>
    </location>
</feature>
<dbReference type="RefSeq" id="WP_332081450.1">
    <property type="nucleotide sequence ID" value="NZ_JAZHYN010000017.1"/>
</dbReference>
<dbReference type="InterPro" id="IPR019587">
    <property type="entry name" value="Polyketide_cyclase/dehydratase"/>
</dbReference>
<dbReference type="SUPFAM" id="SSF55961">
    <property type="entry name" value="Bet v1-like"/>
    <property type="match status" value="1"/>
</dbReference>
<dbReference type="Proteomes" id="UP001350748">
    <property type="component" value="Unassembled WGS sequence"/>
</dbReference>
<organism evidence="2 3">
    <name type="scientific">Methylocystis borbori</name>
    <dbReference type="NCBI Taxonomy" id="3118750"/>
    <lineage>
        <taxon>Bacteria</taxon>
        <taxon>Pseudomonadati</taxon>
        <taxon>Pseudomonadota</taxon>
        <taxon>Alphaproteobacteria</taxon>
        <taxon>Hyphomicrobiales</taxon>
        <taxon>Methylocystaceae</taxon>
        <taxon>Methylocystis</taxon>
    </lineage>
</organism>
<sequence length="175" mass="18639">MKRSILTLGVLLMAGFAHAHGPTPIKVVEKVTIAADPKAVWAVAGSFGSIAKWHPDVASVKAEGGDKAGATRDVTLKKGGVLKEGLDEYDEKELKYSYRMSDPDLTALPTSSYSMSFIVRPAAGGSEVEWYGRLYRGDTGNEPPEELNDEAAKAAVSGFLRAGLDGLKKAVESKK</sequence>
<dbReference type="CDD" id="cd07821">
    <property type="entry name" value="PYR_PYL_RCAR_like"/>
    <property type="match status" value="1"/>
</dbReference>
<evidence type="ECO:0000313" key="3">
    <source>
        <dbReference type="Proteomes" id="UP001350748"/>
    </source>
</evidence>
<protein>
    <submittedName>
        <fullName evidence="2">SRPBCC family protein</fullName>
    </submittedName>
</protein>